<dbReference type="GO" id="GO:0008237">
    <property type="term" value="F:metallopeptidase activity"/>
    <property type="evidence" value="ECO:0007669"/>
    <property type="project" value="UniProtKB-KW"/>
</dbReference>
<keyword evidence="14" id="KW-1185">Reference proteome</keyword>
<dbReference type="OrthoDB" id="5841748at2759"/>
<reference evidence="13" key="1">
    <citation type="journal article" date="2019" name="bioRxiv">
        <title>The Genome of the Zebra Mussel, Dreissena polymorpha: A Resource for Invasive Species Research.</title>
        <authorList>
            <person name="McCartney M.A."/>
            <person name="Auch B."/>
            <person name="Kono T."/>
            <person name="Mallez S."/>
            <person name="Zhang Y."/>
            <person name="Obille A."/>
            <person name="Becker A."/>
            <person name="Abrahante J.E."/>
            <person name="Garbe J."/>
            <person name="Badalamenti J.P."/>
            <person name="Herman A."/>
            <person name="Mangelson H."/>
            <person name="Liachko I."/>
            <person name="Sullivan S."/>
            <person name="Sone E.D."/>
            <person name="Koren S."/>
            <person name="Silverstein K.A.T."/>
            <person name="Beckman K.B."/>
            <person name="Gohl D.M."/>
        </authorList>
    </citation>
    <scope>NUCLEOTIDE SEQUENCE</scope>
    <source>
        <strain evidence="13">Duluth1</strain>
        <tissue evidence="13">Whole animal</tissue>
    </source>
</reference>
<dbReference type="Pfam" id="PF04253">
    <property type="entry name" value="TFR_dimer"/>
    <property type="match status" value="1"/>
</dbReference>
<keyword evidence="4" id="KW-0479">Metal-binding</keyword>
<dbReference type="SUPFAM" id="SSF53187">
    <property type="entry name" value="Zn-dependent exopeptidases"/>
    <property type="match status" value="1"/>
</dbReference>
<dbReference type="EMBL" id="JAIWYP010000003">
    <property type="protein sequence ID" value="KAH3853003.1"/>
    <property type="molecule type" value="Genomic_DNA"/>
</dbReference>
<dbReference type="Gene3D" id="3.50.30.30">
    <property type="match status" value="1"/>
</dbReference>
<dbReference type="Proteomes" id="UP000828390">
    <property type="component" value="Unassembled WGS sequence"/>
</dbReference>
<dbReference type="Pfam" id="PF02225">
    <property type="entry name" value="PA"/>
    <property type="match status" value="1"/>
</dbReference>
<feature type="domain" description="Peptidase M28" evidence="12">
    <location>
        <begin position="364"/>
        <end position="572"/>
    </location>
</feature>
<dbReference type="FunFam" id="3.40.630.10:FF:000089">
    <property type="entry name" value="N-acetylated alpha-linked acidic dipeptidase like 1"/>
    <property type="match status" value="1"/>
</dbReference>
<dbReference type="Pfam" id="PF04389">
    <property type="entry name" value="Peptidase_M28"/>
    <property type="match status" value="1"/>
</dbReference>
<evidence type="ECO:0000256" key="3">
    <source>
        <dbReference type="ARBA" id="ARBA00022670"/>
    </source>
</evidence>
<gene>
    <name evidence="13" type="ORF">DPMN_095526</name>
</gene>
<dbReference type="PANTHER" id="PTHR10404">
    <property type="entry name" value="N-ACETYLATED-ALPHA-LINKED ACIDIC DIPEPTIDASE"/>
    <property type="match status" value="1"/>
</dbReference>
<proteinExistence type="inferred from homology"/>
<dbReference type="Gene3D" id="3.40.630.10">
    <property type="entry name" value="Zn peptidases"/>
    <property type="match status" value="1"/>
</dbReference>
<dbReference type="SUPFAM" id="SSF47672">
    <property type="entry name" value="Transferrin receptor-like dimerisation domain"/>
    <property type="match status" value="1"/>
</dbReference>
<evidence type="ECO:0000313" key="14">
    <source>
        <dbReference type="Proteomes" id="UP000828390"/>
    </source>
</evidence>
<keyword evidence="9" id="KW-0472">Membrane</keyword>
<reference evidence="13" key="2">
    <citation type="submission" date="2020-11" db="EMBL/GenBank/DDBJ databases">
        <authorList>
            <person name="McCartney M.A."/>
            <person name="Auch B."/>
            <person name="Kono T."/>
            <person name="Mallez S."/>
            <person name="Becker A."/>
            <person name="Gohl D.M."/>
            <person name="Silverstein K.A.T."/>
            <person name="Koren S."/>
            <person name="Bechman K.B."/>
            <person name="Herman A."/>
            <person name="Abrahante J.E."/>
            <person name="Garbe J."/>
        </authorList>
    </citation>
    <scope>NUCLEOTIDE SEQUENCE</scope>
    <source>
        <strain evidence="13">Duluth1</strain>
        <tissue evidence="13">Whole animal</tissue>
    </source>
</reference>
<keyword evidence="9" id="KW-1133">Transmembrane helix</keyword>
<dbReference type="InterPro" id="IPR039373">
    <property type="entry name" value="Peptidase_M28B"/>
</dbReference>
<feature type="domain" description="PA" evidence="10">
    <location>
        <begin position="183"/>
        <end position="269"/>
    </location>
</feature>
<dbReference type="FunFam" id="3.50.30.30:FF:000045">
    <property type="entry name" value="Predicted protein"/>
    <property type="match status" value="1"/>
</dbReference>
<dbReference type="FunFam" id="1.20.930.40:FF:000001">
    <property type="entry name" value="N-acetylated-alpha-linked acidic dipeptidase 2"/>
    <property type="match status" value="1"/>
</dbReference>
<dbReference type="CDD" id="cd02121">
    <property type="entry name" value="PA_GCPII_like"/>
    <property type="match status" value="1"/>
</dbReference>
<evidence type="ECO:0000256" key="6">
    <source>
        <dbReference type="ARBA" id="ARBA00022833"/>
    </source>
</evidence>
<dbReference type="InterPro" id="IPR036757">
    <property type="entry name" value="TFR-like_dimer_dom_sf"/>
</dbReference>
<evidence type="ECO:0000256" key="1">
    <source>
        <dbReference type="ARBA" id="ARBA00001947"/>
    </source>
</evidence>
<dbReference type="GO" id="GO:0046872">
    <property type="term" value="F:metal ion binding"/>
    <property type="evidence" value="ECO:0007669"/>
    <property type="project" value="UniProtKB-KW"/>
</dbReference>
<dbReference type="InterPro" id="IPR007365">
    <property type="entry name" value="TFR-like_dimer_dom"/>
</dbReference>
<dbReference type="InterPro" id="IPR046450">
    <property type="entry name" value="PA_dom_sf"/>
</dbReference>
<dbReference type="GO" id="GO:0006508">
    <property type="term" value="P:proteolysis"/>
    <property type="evidence" value="ECO:0007669"/>
    <property type="project" value="UniProtKB-KW"/>
</dbReference>
<keyword evidence="3" id="KW-0645">Protease</keyword>
<keyword evidence="5" id="KW-0378">Hydrolase</keyword>
<evidence type="ECO:0000313" key="13">
    <source>
        <dbReference type="EMBL" id="KAH3853003.1"/>
    </source>
</evidence>
<protein>
    <submittedName>
        <fullName evidence="13">Uncharacterized protein</fullName>
    </submittedName>
</protein>
<evidence type="ECO:0000259" key="12">
    <source>
        <dbReference type="Pfam" id="PF04389"/>
    </source>
</evidence>
<dbReference type="GO" id="GO:0004180">
    <property type="term" value="F:carboxypeptidase activity"/>
    <property type="evidence" value="ECO:0007669"/>
    <property type="project" value="TreeGrafter"/>
</dbReference>
<dbReference type="AlphaFoldDB" id="A0A9D4R3M8"/>
<keyword evidence="9" id="KW-0812">Transmembrane</keyword>
<dbReference type="CDD" id="cd08022">
    <property type="entry name" value="M28_PSMA_like"/>
    <property type="match status" value="1"/>
</dbReference>
<comment type="similarity">
    <text evidence="2">Belongs to the peptidase M28 family. M28B subfamily.</text>
</comment>
<accession>A0A9D4R3M8</accession>
<keyword evidence="6" id="KW-0862">Zinc</keyword>
<evidence type="ECO:0000259" key="10">
    <source>
        <dbReference type="Pfam" id="PF02225"/>
    </source>
</evidence>
<evidence type="ECO:0000256" key="4">
    <source>
        <dbReference type="ARBA" id="ARBA00022723"/>
    </source>
</evidence>
<dbReference type="InterPro" id="IPR007484">
    <property type="entry name" value="Peptidase_M28"/>
</dbReference>
<dbReference type="SUPFAM" id="SSF52025">
    <property type="entry name" value="PA domain"/>
    <property type="match status" value="1"/>
</dbReference>
<dbReference type="PANTHER" id="PTHR10404:SF77">
    <property type="entry name" value="GLUTAMATE CARBOXYPEPTIDASE 2 HOMOLOG"/>
    <property type="match status" value="1"/>
</dbReference>
<evidence type="ECO:0000259" key="11">
    <source>
        <dbReference type="Pfam" id="PF04253"/>
    </source>
</evidence>
<sequence length="763" mass="85574">MGTNSETTFNKQTSVTRCGIFVLLASAIATFIIGILIGRFATCLDPKTDVRKGPYLPNVSDKLMRDEDTTIIDELMNSIDSDHIRSNLKMLTEKPHLAGEQSTELGKVLQKRWLEDGLDHVTMTPYYVLLSYPNMSDLNYVELLNGNTIMYKSNLTEPTLTPEEDKPGVVPPFNAYSAPGDVYGELVYVNYARLDDFDLLKSMNISVEGKIVFARYGKGYRGDKVALAEKLKATGVILFSDPADITNGDTSDVYPHSWWLPATGTQRGTLLLGDGDPLSADYPAISSAYRAKIDPKFPLPSIPCHPIGYGIAVKIMEQLSGSEVPLAWRGGMNVTYRFGNGFVKPGWRAHIHVTTRNQNVTIYNTVGIIRGEFEPDRYVILGNHRDAWVFGALDPSSGTAIMMEIIRVLGAMVKSGKWRPRRSIMFCSWGAEEYGLTGSTEWVEHYVKSLGFRTVAYLNVDIAIDGNFTFWAEATPMIFNALTSATKKVPNPNRTEVAAGRKSVYDTWLHTFPDTGKDKPRIKLPGSGSDHSAFRDRLGVPVVDFGYLADPNIGVSNYPMYHSVYETFHLVDKIMDRGFQYHRAVGQVWLEMARNLADSLIIPFKVTNYANTLNTMTEEFLNSFKTALEEQHINTTLLQISVKNFTKVVNEFEKSLQTSNLQDPFVVHRINDQLMQLDRSVLDPAGLPNRRLKRHILFAESVLDSYVGSSFPGLSDALVEIRQGRNVTQQWEIVRQHYSVILFVIQSAASTLKNVTDFMTNYY</sequence>
<comment type="cofactor">
    <cofactor evidence="1">
        <name>Zn(2+)</name>
        <dbReference type="ChEBI" id="CHEBI:29105"/>
    </cofactor>
</comment>
<evidence type="ECO:0000256" key="2">
    <source>
        <dbReference type="ARBA" id="ARBA00005634"/>
    </source>
</evidence>
<keyword evidence="7" id="KW-0482">Metalloprotease</keyword>
<evidence type="ECO:0000256" key="7">
    <source>
        <dbReference type="ARBA" id="ARBA00023049"/>
    </source>
</evidence>
<organism evidence="13 14">
    <name type="scientific">Dreissena polymorpha</name>
    <name type="common">Zebra mussel</name>
    <name type="synonym">Mytilus polymorpha</name>
    <dbReference type="NCBI Taxonomy" id="45954"/>
    <lineage>
        <taxon>Eukaryota</taxon>
        <taxon>Metazoa</taxon>
        <taxon>Spiralia</taxon>
        <taxon>Lophotrochozoa</taxon>
        <taxon>Mollusca</taxon>
        <taxon>Bivalvia</taxon>
        <taxon>Autobranchia</taxon>
        <taxon>Heteroconchia</taxon>
        <taxon>Euheterodonta</taxon>
        <taxon>Imparidentia</taxon>
        <taxon>Neoheterodontei</taxon>
        <taxon>Myida</taxon>
        <taxon>Dreissenoidea</taxon>
        <taxon>Dreissenidae</taxon>
        <taxon>Dreissena</taxon>
    </lineage>
</organism>
<dbReference type="Gene3D" id="1.20.930.40">
    <property type="entry name" value="Transferrin receptor-like, dimerisation domain"/>
    <property type="match status" value="1"/>
</dbReference>
<name>A0A9D4R3M8_DREPO</name>
<evidence type="ECO:0000256" key="5">
    <source>
        <dbReference type="ARBA" id="ARBA00022801"/>
    </source>
</evidence>
<feature type="transmembrane region" description="Helical" evidence="9">
    <location>
        <begin position="20"/>
        <end position="41"/>
    </location>
</feature>
<evidence type="ECO:0000256" key="8">
    <source>
        <dbReference type="ARBA" id="ARBA00023180"/>
    </source>
</evidence>
<evidence type="ECO:0000256" key="9">
    <source>
        <dbReference type="SAM" id="Phobius"/>
    </source>
</evidence>
<comment type="caution">
    <text evidence="13">The sequence shown here is derived from an EMBL/GenBank/DDBJ whole genome shotgun (WGS) entry which is preliminary data.</text>
</comment>
<keyword evidence="8" id="KW-0325">Glycoprotein</keyword>
<dbReference type="InterPro" id="IPR003137">
    <property type="entry name" value="PA_domain"/>
</dbReference>
<feature type="domain" description="Transferrin receptor-like dimerisation" evidence="11">
    <location>
        <begin position="637"/>
        <end position="753"/>
    </location>
</feature>